<dbReference type="InterPro" id="IPR002159">
    <property type="entry name" value="CD36_fam"/>
</dbReference>
<evidence type="ECO:0000313" key="10">
    <source>
        <dbReference type="EMBL" id="RZC34758.1"/>
    </source>
</evidence>
<comment type="caution">
    <text evidence="10">The sequence shown here is derived from an EMBL/GenBank/DDBJ whole genome shotgun (WGS) entry which is preliminary data.</text>
</comment>
<dbReference type="AlphaFoldDB" id="A0A482VQS5"/>
<sequence length="537" mass="61871">MKLHEVLRTCVCTVPTSVFFITCGLTWIFVWPLIVDYILVLRSNSEIYNLWQKIPINVPMHFYFFNWTNPESVFNKSVKPKFEQLGPYKFWQTEEKCNITWNENGTITYQKQRFWYYDSTSADNGNMEDVVTFINPVAVCAAYVARSWNYVVRKGLSLALSNMAPTVHIRRSIREVLFEGYSDSLIKIAGTMPFWRKDSFPEWDKFAWYYMRNGSYDFDGVYNMGTGKNSTFGRLYTWNYKTQNPFYTGECLKIERSAGEFYGQNIGDSVAFFSPDIRRTVIFKYVGRSNVHNILGNKYVIEDLMLDNGTIYPENKCYCNGDCVPSGLLNVSATRYGCPLFASLPHFYRADPYYVDSVEGIRPDKNKHEVSVTIEPTTGITLEVHAKIQANVLMQPIPGISLYEQVPKIFLPIFWIQQDAKIPSNEAFKLKLILSVPIVCKVVGSLMIVAGIIILIFTAYKRCKREKDTNLFLNQEENIPLRTDHRTELTKNTTAVPKQKSIVNGIFPKIKKDESGDWEAENSNSDNDLIDEDDADF</sequence>
<evidence type="ECO:0000256" key="6">
    <source>
        <dbReference type="ARBA" id="ARBA00023136"/>
    </source>
</evidence>
<reference evidence="10 11" key="1">
    <citation type="submission" date="2017-03" db="EMBL/GenBank/DDBJ databases">
        <title>Genome of the blue death feigning beetle - Asbolus verrucosus.</title>
        <authorList>
            <person name="Rider S.D."/>
        </authorList>
    </citation>
    <scope>NUCLEOTIDE SEQUENCE [LARGE SCALE GENOMIC DNA]</scope>
    <source>
        <strain evidence="10">Butters</strain>
        <tissue evidence="10">Head and leg muscle</tissue>
    </source>
</reference>
<feature type="compositionally biased region" description="Acidic residues" evidence="8">
    <location>
        <begin position="528"/>
        <end position="537"/>
    </location>
</feature>
<keyword evidence="6 9" id="KW-0472">Membrane</keyword>
<keyword evidence="4 9" id="KW-0812">Transmembrane</keyword>
<evidence type="ECO:0000256" key="5">
    <source>
        <dbReference type="ARBA" id="ARBA00022989"/>
    </source>
</evidence>
<evidence type="ECO:0000313" key="11">
    <source>
        <dbReference type="Proteomes" id="UP000292052"/>
    </source>
</evidence>
<comment type="subcellular location">
    <subcellularLocation>
        <location evidence="1">Cell membrane</location>
    </subcellularLocation>
</comment>
<evidence type="ECO:0000256" key="8">
    <source>
        <dbReference type="SAM" id="MobiDB-lite"/>
    </source>
</evidence>
<dbReference type="GO" id="GO:0005044">
    <property type="term" value="F:scavenger receptor activity"/>
    <property type="evidence" value="ECO:0007669"/>
    <property type="project" value="TreeGrafter"/>
</dbReference>
<dbReference type="PANTHER" id="PTHR11923">
    <property type="entry name" value="SCAVENGER RECEPTOR CLASS B TYPE-1 SR-B1"/>
    <property type="match status" value="1"/>
</dbReference>
<dbReference type="PANTHER" id="PTHR11923:SF93">
    <property type="entry name" value="GH07959P-RELATED"/>
    <property type="match status" value="1"/>
</dbReference>
<feature type="transmembrane region" description="Helical" evidence="9">
    <location>
        <begin position="12"/>
        <end position="34"/>
    </location>
</feature>
<evidence type="ECO:0000256" key="4">
    <source>
        <dbReference type="ARBA" id="ARBA00022692"/>
    </source>
</evidence>
<dbReference type="Proteomes" id="UP000292052">
    <property type="component" value="Unassembled WGS sequence"/>
</dbReference>
<proteinExistence type="inferred from homology"/>
<keyword evidence="11" id="KW-1185">Reference proteome</keyword>
<protein>
    <submittedName>
        <fullName evidence="10">CD36 domain containing protein</fullName>
    </submittedName>
</protein>
<evidence type="ECO:0000256" key="3">
    <source>
        <dbReference type="ARBA" id="ARBA00022475"/>
    </source>
</evidence>
<dbReference type="EMBL" id="QDEB01077001">
    <property type="protein sequence ID" value="RZC34758.1"/>
    <property type="molecule type" value="Genomic_DNA"/>
</dbReference>
<dbReference type="GO" id="GO:0005886">
    <property type="term" value="C:plasma membrane"/>
    <property type="evidence" value="ECO:0007669"/>
    <property type="project" value="UniProtKB-SubCell"/>
</dbReference>
<keyword evidence="5 9" id="KW-1133">Transmembrane helix</keyword>
<accession>A0A482VQS5</accession>
<evidence type="ECO:0000256" key="9">
    <source>
        <dbReference type="SAM" id="Phobius"/>
    </source>
</evidence>
<evidence type="ECO:0000256" key="2">
    <source>
        <dbReference type="ARBA" id="ARBA00010532"/>
    </source>
</evidence>
<evidence type="ECO:0000256" key="7">
    <source>
        <dbReference type="ARBA" id="ARBA00023180"/>
    </source>
</evidence>
<comment type="similarity">
    <text evidence="2">Belongs to the CD36 family.</text>
</comment>
<keyword evidence="7" id="KW-0325">Glycoprotein</keyword>
<feature type="region of interest" description="Disordered" evidence="8">
    <location>
        <begin position="512"/>
        <end position="537"/>
    </location>
</feature>
<dbReference type="OrthoDB" id="514335at2759"/>
<organism evidence="10 11">
    <name type="scientific">Asbolus verrucosus</name>
    <name type="common">Desert ironclad beetle</name>
    <dbReference type="NCBI Taxonomy" id="1661398"/>
    <lineage>
        <taxon>Eukaryota</taxon>
        <taxon>Metazoa</taxon>
        <taxon>Ecdysozoa</taxon>
        <taxon>Arthropoda</taxon>
        <taxon>Hexapoda</taxon>
        <taxon>Insecta</taxon>
        <taxon>Pterygota</taxon>
        <taxon>Neoptera</taxon>
        <taxon>Endopterygota</taxon>
        <taxon>Coleoptera</taxon>
        <taxon>Polyphaga</taxon>
        <taxon>Cucujiformia</taxon>
        <taxon>Tenebrionidae</taxon>
        <taxon>Pimeliinae</taxon>
        <taxon>Asbolus</taxon>
    </lineage>
</organism>
<dbReference type="GO" id="GO:0005737">
    <property type="term" value="C:cytoplasm"/>
    <property type="evidence" value="ECO:0007669"/>
    <property type="project" value="TreeGrafter"/>
</dbReference>
<keyword evidence="3" id="KW-1003">Cell membrane</keyword>
<dbReference type="STRING" id="1661398.A0A482VQS5"/>
<dbReference type="PRINTS" id="PR01609">
    <property type="entry name" value="CD36FAMILY"/>
</dbReference>
<name>A0A482VQS5_ASBVE</name>
<evidence type="ECO:0000256" key="1">
    <source>
        <dbReference type="ARBA" id="ARBA00004236"/>
    </source>
</evidence>
<feature type="transmembrane region" description="Helical" evidence="9">
    <location>
        <begin position="432"/>
        <end position="457"/>
    </location>
</feature>
<gene>
    <name evidence="10" type="ORF">BDFB_006767</name>
</gene>
<dbReference type="Pfam" id="PF01130">
    <property type="entry name" value="CD36"/>
    <property type="match status" value="1"/>
</dbReference>